<organism evidence="2 3">
    <name type="scientific">Neonectria ditissima</name>
    <dbReference type="NCBI Taxonomy" id="78410"/>
    <lineage>
        <taxon>Eukaryota</taxon>
        <taxon>Fungi</taxon>
        <taxon>Dikarya</taxon>
        <taxon>Ascomycota</taxon>
        <taxon>Pezizomycotina</taxon>
        <taxon>Sordariomycetes</taxon>
        <taxon>Hypocreomycetidae</taxon>
        <taxon>Hypocreales</taxon>
        <taxon>Nectriaceae</taxon>
        <taxon>Neonectria</taxon>
    </lineage>
</organism>
<proteinExistence type="predicted"/>
<feature type="compositionally biased region" description="Basic and acidic residues" evidence="1">
    <location>
        <begin position="144"/>
        <end position="155"/>
    </location>
</feature>
<dbReference type="EMBL" id="LKCW01000005">
    <property type="protein sequence ID" value="KPM45734.1"/>
    <property type="molecule type" value="Genomic_DNA"/>
</dbReference>
<dbReference type="OrthoDB" id="3508621at2759"/>
<dbReference type="Proteomes" id="UP000050424">
    <property type="component" value="Unassembled WGS sequence"/>
</dbReference>
<evidence type="ECO:0000313" key="2">
    <source>
        <dbReference type="EMBL" id="KPM45734.1"/>
    </source>
</evidence>
<gene>
    <name evidence="2" type="ORF">AK830_g762</name>
</gene>
<dbReference type="STRING" id="78410.A0A0P7C180"/>
<accession>A0A0P7C180</accession>
<keyword evidence="3" id="KW-1185">Reference proteome</keyword>
<reference evidence="2 3" key="1">
    <citation type="submission" date="2015-09" db="EMBL/GenBank/DDBJ databases">
        <title>Draft genome of a European isolate of the apple canker pathogen Neonectria ditissima.</title>
        <authorList>
            <person name="Gomez-Cortecero A."/>
            <person name="Harrison R.J."/>
            <person name="Armitage A.D."/>
        </authorList>
    </citation>
    <scope>NUCLEOTIDE SEQUENCE [LARGE SCALE GENOMIC DNA]</scope>
    <source>
        <strain evidence="2 3">R09/05</strain>
    </source>
</reference>
<evidence type="ECO:0000256" key="1">
    <source>
        <dbReference type="SAM" id="MobiDB-lite"/>
    </source>
</evidence>
<sequence length="364" mass="41186">MASRIRIPQTPEEWLVAAQETYPDVADFNISGTAQEFGSASKLSYEDWLLLKILWPLDEGRPTHNTFFGSRGSDLRTKAEKHLSQEPWMKALTEWSDNPMKWSYMAPWKLSVDDILLRKSTVLNLAPSKIYDESDPFQALTEPSDVRTRPRREVQRQAYYTKNASDSDRSSNRSPKHGPSSLESQHSPSRSDEMAVSSASPGSGRGGAVTSSPESGKSDEDRMINKHRPDEALINMSIVLLLQGVCMSLFQESIYKSYGWSILHKQFSVTQPDRDDRLKRTKILTAKTDGCLQFRRHGEDPDKGDTLAIIEVKPYRRSKPYANTAAIRIQEGAEMAAWISTDVKTGFLPSSSQKKTYRYVNTQR</sequence>
<evidence type="ECO:0000313" key="3">
    <source>
        <dbReference type="Proteomes" id="UP000050424"/>
    </source>
</evidence>
<dbReference type="AlphaFoldDB" id="A0A0P7C180"/>
<comment type="caution">
    <text evidence="2">The sequence shown here is derived from an EMBL/GenBank/DDBJ whole genome shotgun (WGS) entry which is preliminary data.</text>
</comment>
<name>A0A0P7C180_9HYPO</name>
<protein>
    <submittedName>
        <fullName evidence="2">Uncharacterized protein</fullName>
    </submittedName>
</protein>
<feature type="region of interest" description="Disordered" evidence="1">
    <location>
        <begin position="141"/>
        <end position="222"/>
    </location>
</feature>